<dbReference type="EMBL" id="BONH01000068">
    <property type="protein sequence ID" value="GIG03041.1"/>
    <property type="molecule type" value="Genomic_DNA"/>
</dbReference>
<sequence length="113" mass="12679">MARRSPVQPQPSARLIQILRIYCHHLDPISVGDLRIALLQGRYPWLREELEAIMTSRHAGTGWWSDAIGTPHPSAGDAAARVADEQGRLWQALFPDQPAPHPRSRPGRRPARP</sequence>
<dbReference type="AlphaFoldDB" id="A0A8J3P642"/>
<name>A0A8J3P642_9ACTN</name>
<comment type="caution">
    <text evidence="2">The sequence shown here is derived from an EMBL/GenBank/DDBJ whole genome shotgun (WGS) entry which is preliminary data.</text>
</comment>
<accession>A0A8J3P642</accession>
<reference evidence="2 3" key="1">
    <citation type="submission" date="2021-01" db="EMBL/GenBank/DDBJ databases">
        <title>Whole genome shotgun sequence of Catellatospora citrea NBRC 14495.</title>
        <authorList>
            <person name="Komaki H."/>
            <person name="Tamura T."/>
        </authorList>
    </citation>
    <scope>NUCLEOTIDE SEQUENCE [LARGE SCALE GENOMIC DNA]</scope>
    <source>
        <strain evidence="2 3">NBRC 14495</strain>
    </source>
</reference>
<evidence type="ECO:0000256" key="1">
    <source>
        <dbReference type="SAM" id="MobiDB-lite"/>
    </source>
</evidence>
<feature type="region of interest" description="Disordered" evidence="1">
    <location>
        <begin position="92"/>
        <end position="113"/>
    </location>
</feature>
<evidence type="ECO:0000313" key="2">
    <source>
        <dbReference type="EMBL" id="GIG03041.1"/>
    </source>
</evidence>
<organism evidence="2 3">
    <name type="scientific">Catellatospora citrea</name>
    <dbReference type="NCBI Taxonomy" id="53366"/>
    <lineage>
        <taxon>Bacteria</taxon>
        <taxon>Bacillati</taxon>
        <taxon>Actinomycetota</taxon>
        <taxon>Actinomycetes</taxon>
        <taxon>Micromonosporales</taxon>
        <taxon>Micromonosporaceae</taxon>
        <taxon>Catellatospora</taxon>
    </lineage>
</organism>
<dbReference type="Proteomes" id="UP000659904">
    <property type="component" value="Unassembled WGS sequence"/>
</dbReference>
<feature type="compositionally biased region" description="Basic residues" evidence="1">
    <location>
        <begin position="102"/>
        <end position="113"/>
    </location>
</feature>
<proteinExistence type="predicted"/>
<keyword evidence="3" id="KW-1185">Reference proteome</keyword>
<protein>
    <submittedName>
        <fullName evidence="2">Uncharacterized protein</fullName>
    </submittedName>
</protein>
<evidence type="ECO:0000313" key="3">
    <source>
        <dbReference type="Proteomes" id="UP000659904"/>
    </source>
</evidence>
<gene>
    <name evidence="2" type="ORF">Cci01nite_81340</name>
</gene>